<name>A0ABN2S7U5_9ACTN</name>
<keyword evidence="3" id="KW-1185">Reference proteome</keyword>
<protein>
    <recommendedName>
        <fullName evidence="4">Adhesin domain-containing protein</fullName>
    </recommendedName>
</protein>
<comment type="caution">
    <text evidence="2">The sequence shown here is derived from an EMBL/GenBank/DDBJ whole genome shotgun (WGS) entry which is preliminary data.</text>
</comment>
<keyword evidence="1" id="KW-1133">Transmembrane helix</keyword>
<organism evidence="2 3">
    <name type="scientific">Catenulispora subtropica</name>
    <dbReference type="NCBI Taxonomy" id="450798"/>
    <lineage>
        <taxon>Bacteria</taxon>
        <taxon>Bacillati</taxon>
        <taxon>Actinomycetota</taxon>
        <taxon>Actinomycetes</taxon>
        <taxon>Catenulisporales</taxon>
        <taxon>Catenulisporaceae</taxon>
        <taxon>Catenulispora</taxon>
    </lineage>
</organism>
<evidence type="ECO:0000313" key="3">
    <source>
        <dbReference type="Proteomes" id="UP001499854"/>
    </source>
</evidence>
<keyword evidence="1" id="KW-0812">Transmembrane</keyword>
<sequence length="252" mass="25709">MSDTLKSPSPARRPIAAVRISTVALIGIVAAVAVPAGAAALVMSGSIDGKHTTVQIAETRKVSKVVIEDADGSVHVSGDPTMSGVRGTADLTWHGSSQAPLRLDQNVSDGVLTLKKVCLRGGCGGADIDIRVPPEIAVQVTTSNAGIEVYDVDGGVDLRTANGGITAGRLGGDADMSLVTSNAGVEASFTGAPKVITVSTSNGGVDITTDGKTPYYDFVSTSNGTPNLKNKQDRFAPNEIHVATSNADVTIR</sequence>
<proteinExistence type="predicted"/>
<accession>A0ABN2S7U5</accession>
<dbReference type="EMBL" id="BAAAQM010000028">
    <property type="protein sequence ID" value="GAA1981635.1"/>
    <property type="molecule type" value="Genomic_DNA"/>
</dbReference>
<feature type="transmembrane region" description="Helical" evidence="1">
    <location>
        <begin position="20"/>
        <end position="42"/>
    </location>
</feature>
<evidence type="ECO:0008006" key="4">
    <source>
        <dbReference type="Google" id="ProtNLM"/>
    </source>
</evidence>
<dbReference type="RefSeq" id="WP_344659407.1">
    <property type="nucleotide sequence ID" value="NZ_BAAAQM010000028.1"/>
</dbReference>
<evidence type="ECO:0000313" key="2">
    <source>
        <dbReference type="EMBL" id="GAA1981635.1"/>
    </source>
</evidence>
<gene>
    <name evidence="2" type="ORF">GCM10009838_48660</name>
</gene>
<evidence type="ECO:0000256" key="1">
    <source>
        <dbReference type="SAM" id="Phobius"/>
    </source>
</evidence>
<keyword evidence="1" id="KW-0472">Membrane</keyword>
<dbReference type="Proteomes" id="UP001499854">
    <property type="component" value="Unassembled WGS sequence"/>
</dbReference>
<reference evidence="2 3" key="1">
    <citation type="journal article" date="2019" name="Int. J. Syst. Evol. Microbiol.">
        <title>The Global Catalogue of Microorganisms (GCM) 10K type strain sequencing project: providing services to taxonomists for standard genome sequencing and annotation.</title>
        <authorList>
            <consortium name="The Broad Institute Genomics Platform"/>
            <consortium name="The Broad Institute Genome Sequencing Center for Infectious Disease"/>
            <person name="Wu L."/>
            <person name="Ma J."/>
        </authorList>
    </citation>
    <scope>NUCLEOTIDE SEQUENCE [LARGE SCALE GENOMIC DNA]</scope>
    <source>
        <strain evidence="2 3">JCM 16013</strain>
    </source>
</reference>